<proteinExistence type="predicted"/>
<dbReference type="PATRIC" id="fig|284581.3.peg.807"/>
<gene>
    <name evidence="2" type="ORF">AMD01_02660</name>
</gene>
<name>A0A0M0LI61_9BACI</name>
<dbReference type="STRING" id="284581.AMD01_02660"/>
<sequence length="66" mass="7919">MDQQFIDKTMSVQIQLHQQQILRLKKEVMELHHQIASIQANCQHVFLETDCTRKCLKCDYTESLHY</sequence>
<dbReference type="AlphaFoldDB" id="A0A0M0LI61"/>
<accession>A0A0M0LI61</accession>
<dbReference type="EMBL" id="LILC01000002">
    <property type="protein sequence ID" value="KOO50666.1"/>
    <property type="molecule type" value="Genomic_DNA"/>
</dbReference>
<keyword evidence="1" id="KW-0175">Coiled coil</keyword>
<organism evidence="2 3">
    <name type="scientific">Priestia koreensis</name>
    <dbReference type="NCBI Taxonomy" id="284581"/>
    <lineage>
        <taxon>Bacteria</taxon>
        <taxon>Bacillati</taxon>
        <taxon>Bacillota</taxon>
        <taxon>Bacilli</taxon>
        <taxon>Bacillales</taxon>
        <taxon>Bacillaceae</taxon>
        <taxon>Priestia</taxon>
    </lineage>
</organism>
<reference evidence="3" key="1">
    <citation type="submission" date="2015-08" db="EMBL/GenBank/DDBJ databases">
        <title>Fjat-14210 dsm16467.</title>
        <authorList>
            <person name="Liu B."/>
            <person name="Wang J."/>
            <person name="Zhu Y."/>
            <person name="Liu G."/>
            <person name="Chen Q."/>
            <person name="Chen Z."/>
            <person name="Lan J."/>
            <person name="Che J."/>
            <person name="Ge C."/>
            <person name="Shi H."/>
            <person name="Pan Z."/>
            <person name="Liu X."/>
        </authorList>
    </citation>
    <scope>NUCLEOTIDE SEQUENCE [LARGE SCALE GENOMIC DNA]</scope>
    <source>
        <strain evidence="3">DSM 16467</strain>
    </source>
</reference>
<dbReference type="OrthoDB" id="2901540at2"/>
<feature type="coiled-coil region" evidence="1">
    <location>
        <begin position="14"/>
        <end position="41"/>
    </location>
</feature>
<dbReference type="RefSeq" id="WP_053399832.1">
    <property type="nucleotide sequence ID" value="NZ_JBNNNH010000002.1"/>
</dbReference>
<protein>
    <submittedName>
        <fullName evidence="2">Uncharacterized protein</fullName>
    </submittedName>
</protein>
<keyword evidence="3" id="KW-1185">Reference proteome</keyword>
<evidence type="ECO:0000256" key="1">
    <source>
        <dbReference type="SAM" id="Coils"/>
    </source>
</evidence>
<comment type="caution">
    <text evidence="2">The sequence shown here is derived from an EMBL/GenBank/DDBJ whole genome shotgun (WGS) entry which is preliminary data.</text>
</comment>
<dbReference type="Proteomes" id="UP000037558">
    <property type="component" value="Unassembled WGS sequence"/>
</dbReference>
<evidence type="ECO:0000313" key="3">
    <source>
        <dbReference type="Proteomes" id="UP000037558"/>
    </source>
</evidence>
<evidence type="ECO:0000313" key="2">
    <source>
        <dbReference type="EMBL" id="KOO50666.1"/>
    </source>
</evidence>